<evidence type="ECO:0000256" key="2">
    <source>
        <dbReference type="ARBA" id="ARBA00023012"/>
    </source>
</evidence>
<evidence type="ECO:0000259" key="6">
    <source>
        <dbReference type="PROSITE" id="PS50112"/>
    </source>
</evidence>
<dbReference type="GO" id="GO:0000160">
    <property type="term" value="P:phosphorelay signal transduction system"/>
    <property type="evidence" value="ECO:0007669"/>
    <property type="project" value="UniProtKB-KW"/>
</dbReference>
<keyword evidence="4" id="KW-0812">Transmembrane</keyword>
<dbReference type="InterPro" id="IPR001789">
    <property type="entry name" value="Sig_transdc_resp-reg_receiver"/>
</dbReference>
<dbReference type="InterPro" id="IPR035965">
    <property type="entry name" value="PAS-like_dom_sf"/>
</dbReference>
<feature type="transmembrane region" description="Helical" evidence="4">
    <location>
        <begin position="336"/>
        <end position="354"/>
    </location>
</feature>
<keyword evidence="4" id="KW-1133">Transmembrane helix</keyword>
<dbReference type="AlphaFoldDB" id="A0A1T1HB52"/>
<dbReference type="SMART" id="SM00091">
    <property type="entry name" value="PAS"/>
    <property type="match status" value="1"/>
</dbReference>
<keyword evidence="2" id="KW-0902">Two-component regulatory system</keyword>
<dbReference type="PANTHER" id="PTHR45339:SF1">
    <property type="entry name" value="HYBRID SIGNAL TRANSDUCTION HISTIDINE KINASE J"/>
    <property type="match status" value="1"/>
</dbReference>
<reference evidence="7" key="1">
    <citation type="submission" date="2017-02" db="EMBL/GenBank/DDBJ databases">
        <title>Draft Genome Sequence of the Salt Water Bacterium Oceanospirillum linum ATCC 11336.</title>
        <authorList>
            <person name="Trachtenberg A.M."/>
            <person name="Carney J.G."/>
            <person name="Linnane J.D."/>
            <person name="Rheaume B.A."/>
            <person name="Pitts N.L."/>
            <person name="Mykles D.L."/>
            <person name="Maclea K.S."/>
        </authorList>
    </citation>
    <scope>NUCLEOTIDE SEQUENCE [LARGE SCALE GENOMIC DNA]</scope>
    <source>
        <strain evidence="7">ATCC 11336</strain>
    </source>
</reference>
<organism evidence="7 8">
    <name type="scientific">Oceanospirillum linum</name>
    <dbReference type="NCBI Taxonomy" id="966"/>
    <lineage>
        <taxon>Bacteria</taxon>
        <taxon>Pseudomonadati</taxon>
        <taxon>Pseudomonadota</taxon>
        <taxon>Gammaproteobacteria</taxon>
        <taxon>Oceanospirillales</taxon>
        <taxon>Oceanospirillaceae</taxon>
        <taxon>Oceanospirillum</taxon>
    </lineage>
</organism>
<evidence type="ECO:0000256" key="1">
    <source>
        <dbReference type="ARBA" id="ARBA00022553"/>
    </source>
</evidence>
<dbReference type="PROSITE" id="PS50110">
    <property type="entry name" value="RESPONSE_REGULATORY"/>
    <property type="match status" value="1"/>
</dbReference>
<evidence type="ECO:0000256" key="3">
    <source>
        <dbReference type="PROSITE-ProRule" id="PRU00169"/>
    </source>
</evidence>
<keyword evidence="8" id="KW-1185">Reference proteome</keyword>
<dbReference type="RefSeq" id="WP_078319422.1">
    <property type="nucleotide sequence ID" value="NZ_FXTS01000003.1"/>
</dbReference>
<dbReference type="STRING" id="966.BTA35_0208670"/>
<dbReference type="CDD" id="cd18774">
    <property type="entry name" value="PDC2_HK_sensor"/>
    <property type="match status" value="1"/>
</dbReference>
<dbReference type="EMBL" id="MTSD02000003">
    <property type="protein sequence ID" value="OOV87071.1"/>
    <property type="molecule type" value="Genomic_DNA"/>
</dbReference>
<dbReference type="CDD" id="cd00130">
    <property type="entry name" value="PAS"/>
    <property type="match status" value="1"/>
</dbReference>
<feature type="domain" description="Response regulatory" evidence="5">
    <location>
        <begin position="632"/>
        <end position="751"/>
    </location>
</feature>
<dbReference type="SUPFAM" id="SSF55785">
    <property type="entry name" value="PYP-like sensor domain (PAS domain)"/>
    <property type="match status" value="1"/>
</dbReference>
<dbReference type="Pfam" id="PF13188">
    <property type="entry name" value="PAS_8"/>
    <property type="match status" value="1"/>
</dbReference>
<evidence type="ECO:0000259" key="5">
    <source>
        <dbReference type="PROSITE" id="PS50110"/>
    </source>
</evidence>
<dbReference type="Proteomes" id="UP000190064">
    <property type="component" value="Unassembled WGS sequence"/>
</dbReference>
<dbReference type="CDD" id="cd17546">
    <property type="entry name" value="REC_hyHK_CKI1_RcsC-like"/>
    <property type="match status" value="1"/>
</dbReference>
<evidence type="ECO:0000313" key="8">
    <source>
        <dbReference type="Proteomes" id="UP000190064"/>
    </source>
</evidence>
<name>A0A1T1HB52_OCELI</name>
<proteinExistence type="predicted"/>
<dbReference type="SUPFAM" id="SSF52172">
    <property type="entry name" value="CheY-like"/>
    <property type="match status" value="1"/>
</dbReference>
<evidence type="ECO:0000256" key="4">
    <source>
        <dbReference type="SAM" id="Phobius"/>
    </source>
</evidence>
<gene>
    <name evidence="7" type="ORF">BTA35_0208670</name>
</gene>
<evidence type="ECO:0000313" key="7">
    <source>
        <dbReference type="EMBL" id="OOV87071.1"/>
    </source>
</evidence>
<sequence>MLGLNQQNAAKKEYEQQLIAALQSKTDWVNAQLGSVQSQLHILRRQTERTLTSDLPGDLRTPLGLTQDNVLMKPVDDGGVAVYYSTKSRDLSSRETKARQLLPLNYLFADLQQANSLVKQVYLNTSDQLNLLYPYRDVHEQFAPDLDLTSFSFYYLADKTHNPQRLPVWTDAYLDPAGLGWIISYIAPVYDGDSLEAVVGLDLTVEALISHLFALPQPWSGYAILVGKDGNILALPPEGEEDFGLKELTDGQYSFRHVTTNEFKPELFNLYKRPGMTDLSRLVAHQQAGLAQVNLSEPSVVAWNTVPLTGWKLLAVTPERALYLGADNFADYLQDIGLLVLLLILILLALHMGVHKARSHKLYRQIKGPLEYFDEVARTSLEDKTSSKKDLSSPVEEIHHLASLLHRFVHENDTLKQEMAQYQASCHKLNDYFRNLLNTIPLPVFDTDGEFRIQGCNRAFESFFGKTEEELRGHLLTEFIPVTPVDEGTFVKELVLASADDKNHPVSVVLSRSSDSARSRDARGRTLVGLLFDLSEQYQIRDQMKFDRDRALEASKLQTEYLQAMRRELEKPLQNILSLTEQIQAHPEQRERLSLQLKEKVDALMYLTRDNWLAGAAETNEKQKRGSLSQAQVLVVDDGPVNTMLAKSALQKVGYDVDVVNSGQDALAQMLEKTYQVVLMDIFMPDMDGIETTIRWREREKAMQLQPAAIIAVTANVLETERQRFFDAGMNAYLAKPYHPSELRSQVDHWRQQYEEGRVPS</sequence>
<dbReference type="Gene3D" id="3.40.50.2300">
    <property type="match status" value="1"/>
</dbReference>
<dbReference type="InterPro" id="IPR000014">
    <property type="entry name" value="PAS"/>
</dbReference>
<accession>A0A1T1HB52</accession>
<feature type="modified residue" description="4-aspartylphosphate" evidence="3">
    <location>
        <position position="681"/>
    </location>
</feature>
<comment type="caution">
    <text evidence="7">The sequence shown here is derived from an EMBL/GenBank/DDBJ whole genome shotgun (WGS) entry which is preliminary data.</text>
</comment>
<dbReference type="Gene3D" id="3.30.450.20">
    <property type="entry name" value="PAS domain"/>
    <property type="match status" value="2"/>
</dbReference>
<dbReference type="PANTHER" id="PTHR45339">
    <property type="entry name" value="HYBRID SIGNAL TRANSDUCTION HISTIDINE KINASE J"/>
    <property type="match status" value="1"/>
</dbReference>
<dbReference type="NCBIfam" id="TIGR00229">
    <property type="entry name" value="sensory_box"/>
    <property type="match status" value="1"/>
</dbReference>
<protein>
    <recommendedName>
        <fullName evidence="9">Response regulatory domain-containing protein</fullName>
    </recommendedName>
</protein>
<dbReference type="InterPro" id="IPR011006">
    <property type="entry name" value="CheY-like_superfamily"/>
</dbReference>
<dbReference type="SMART" id="SM00448">
    <property type="entry name" value="REC"/>
    <property type="match status" value="1"/>
</dbReference>
<dbReference type="PROSITE" id="PS50112">
    <property type="entry name" value="PAS"/>
    <property type="match status" value="1"/>
</dbReference>
<feature type="domain" description="PAS" evidence="6">
    <location>
        <begin position="429"/>
        <end position="480"/>
    </location>
</feature>
<evidence type="ECO:0008006" key="9">
    <source>
        <dbReference type="Google" id="ProtNLM"/>
    </source>
</evidence>
<keyword evidence="4" id="KW-0472">Membrane</keyword>
<keyword evidence="1 3" id="KW-0597">Phosphoprotein</keyword>
<dbReference type="Pfam" id="PF00072">
    <property type="entry name" value="Response_reg"/>
    <property type="match status" value="1"/>
</dbReference>